<evidence type="ECO:0000313" key="1">
    <source>
        <dbReference type="EMBL" id="KAF6743597.1"/>
    </source>
</evidence>
<organism evidence="1 2">
    <name type="scientific">Ephemerocybe angulata</name>
    <dbReference type="NCBI Taxonomy" id="980116"/>
    <lineage>
        <taxon>Eukaryota</taxon>
        <taxon>Fungi</taxon>
        <taxon>Dikarya</taxon>
        <taxon>Basidiomycota</taxon>
        <taxon>Agaricomycotina</taxon>
        <taxon>Agaricomycetes</taxon>
        <taxon>Agaricomycetidae</taxon>
        <taxon>Agaricales</taxon>
        <taxon>Agaricineae</taxon>
        <taxon>Psathyrellaceae</taxon>
        <taxon>Ephemerocybe</taxon>
    </lineage>
</organism>
<protein>
    <submittedName>
        <fullName evidence="1">Uncharacterized protein</fullName>
    </submittedName>
</protein>
<dbReference type="EMBL" id="JACGCI010000141">
    <property type="protein sequence ID" value="KAF6743597.1"/>
    <property type="molecule type" value="Genomic_DNA"/>
</dbReference>
<proteinExistence type="predicted"/>
<gene>
    <name evidence="1" type="ORF">DFP72DRAFT_827521</name>
</gene>
<comment type="caution">
    <text evidence="1">The sequence shown here is derived from an EMBL/GenBank/DDBJ whole genome shotgun (WGS) entry which is preliminary data.</text>
</comment>
<sequence>MSFYDFCRCIRLELQSRRLPKNTPDSRLGVLARYPLLPSHPLHSTHVLVRHTDEDSGDIKNEYVPKIIGMSIPRASSDIWPWFTLVHFKPFSISKPLIIPGQSIESVYDGFQFTERQNAIMQNWEAIYECEDERDADRLRKQASQMTGQRGKDLRENLAL</sequence>
<reference evidence="1 2" key="1">
    <citation type="submission" date="2020-07" db="EMBL/GenBank/DDBJ databases">
        <title>Comparative genomics of pyrophilous fungi reveals a link between fire events and developmental genes.</title>
        <authorList>
            <consortium name="DOE Joint Genome Institute"/>
            <person name="Steindorff A.S."/>
            <person name="Carver A."/>
            <person name="Calhoun S."/>
            <person name="Stillman K."/>
            <person name="Liu H."/>
            <person name="Lipzen A."/>
            <person name="Pangilinan J."/>
            <person name="Labutti K."/>
            <person name="Bruns T.D."/>
            <person name="Grigoriev I.V."/>
        </authorList>
    </citation>
    <scope>NUCLEOTIDE SEQUENCE [LARGE SCALE GENOMIC DNA]</scope>
    <source>
        <strain evidence="1 2">CBS 144469</strain>
    </source>
</reference>
<dbReference type="AlphaFoldDB" id="A0A8H6LWT6"/>
<accession>A0A8H6LWT6</accession>
<dbReference type="Proteomes" id="UP000521943">
    <property type="component" value="Unassembled WGS sequence"/>
</dbReference>
<dbReference type="OrthoDB" id="3062983at2759"/>
<name>A0A8H6LWT6_9AGAR</name>
<evidence type="ECO:0000313" key="2">
    <source>
        <dbReference type="Proteomes" id="UP000521943"/>
    </source>
</evidence>
<keyword evidence="2" id="KW-1185">Reference proteome</keyword>